<comment type="caution">
    <text evidence="1">The sequence shown here is derived from an EMBL/GenBank/DDBJ whole genome shotgun (WGS) entry which is preliminary data.</text>
</comment>
<sequence length="203" mass="22855">MNRIGLQEKALPLTVSLARRAWVLSNALVPTIIRQQIFSDGDDARSFAFRANSDFRQSQFQSTRHHSLRKDAAATEMDCAFIVVKARQRSQVDSCSLPPYWVSRLLRTSCRCRVIPPRHLSAISEQGQSAPVRSDSQRSCVHISYRLSEGWLFDICSSDKSAPMNDPRPLLIGGFHPILETGATGFTIRRPFIHGIMSRQDAE</sequence>
<proteinExistence type="predicted"/>
<organism evidence="1 2">
    <name type="scientific">Brucella intermedia</name>
    <dbReference type="NCBI Taxonomy" id="94625"/>
    <lineage>
        <taxon>Bacteria</taxon>
        <taxon>Pseudomonadati</taxon>
        <taxon>Pseudomonadota</taxon>
        <taxon>Alphaproteobacteria</taxon>
        <taxon>Hyphomicrobiales</taxon>
        <taxon>Brucellaceae</taxon>
        <taxon>Brucella/Ochrobactrum group</taxon>
        <taxon>Brucella</taxon>
    </lineage>
</organism>
<gene>
    <name evidence="1" type="ORF">FHW20_000681</name>
</gene>
<dbReference type="Proteomes" id="UP000578622">
    <property type="component" value="Unassembled WGS sequence"/>
</dbReference>
<evidence type="ECO:0000313" key="1">
    <source>
        <dbReference type="EMBL" id="MBA8849777.1"/>
    </source>
</evidence>
<keyword evidence="2" id="KW-1185">Reference proteome</keyword>
<evidence type="ECO:0000313" key="2">
    <source>
        <dbReference type="Proteomes" id="UP000578622"/>
    </source>
</evidence>
<reference evidence="1 2" key="1">
    <citation type="submission" date="2020-07" db="EMBL/GenBank/DDBJ databases">
        <title>Genomic Encyclopedia of Type Strains, Phase IV (KMG-V): Genome sequencing to study the core and pangenomes of soil and plant-associated prokaryotes.</title>
        <authorList>
            <person name="Whitman W."/>
        </authorList>
    </citation>
    <scope>NUCLEOTIDE SEQUENCE [LARGE SCALE GENOMIC DNA]</scope>
    <source>
        <strain evidence="1 2">RH4WT92</strain>
    </source>
</reference>
<dbReference type="EMBL" id="JACGXG010000001">
    <property type="protein sequence ID" value="MBA8849777.1"/>
    <property type="molecule type" value="Genomic_DNA"/>
</dbReference>
<name>A0ABR6AK02_9HYPH</name>
<accession>A0ABR6AK02</accession>
<protein>
    <submittedName>
        <fullName evidence="1">Uncharacterized protein</fullName>
    </submittedName>
</protein>